<gene>
    <name evidence="2" type="ORF">QE408_000682</name>
</gene>
<comment type="caution">
    <text evidence="2">The sequence shown here is derived from an EMBL/GenBank/DDBJ whole genome shotgun (WGS) entry which is preliminary data.</text>
</comment>
<evidence type="ECO:0000256" key="1">
    <source>
        <dbReference type="SAM" id="MobiDB-lite"/>
    </source>
</evidence>
<feature type="compositionally biased region" description="Polar residues" evidence="1">
    <location>
        <begin position="1"/>
        <end position="23"/>
    </location>
</feature>
<evidence type="ECO:0000313" key="2">
    <source>
        <dbReference type="EMBL" id="MDQ1183560.1"/>
    </source>
</evidence>
<organism evidence="2 3">
    <name type="scientific">Agrobacterium larrymoorei</name>
    <dbReference type="NCBI Taxonomy" id="160699"/>
    <lineage>
        <taxon>Bacteria</taxon>
        <taxon>Pseudomonadati</taxon>
        <taxon>Pseudomonadota</taxon>
        <taxon>Alphaproteobacteria</taxon>
        <taxon>Hyphomicrobiales</taxon>
        <taxon>Rhizobiaceae</taxon>
        <taxon>Rhizobium/Agrobacterium group</taxon>
        <taxon>Agrobacterium</taxon>
    </lineage>
</organism>
<dbReference type="EMBL" id="JAUTBL010000001">
    <property type="protein sequence ID" value="MDQ1183560.1"/>
    <property type="molecule type" value="Genomic_DNA"/>
</dbReference>
<feature type="region of interest" description="Disordered" evidence="1">
    <location>
        <begin position="1"/>
        <end position="28"/>
    </location>
</feature>
<evidence type="ECO:0000313" key="3">
    <source>
        <dbReference type="Proteomes" id="UP001224781"/>
    </source>
</evidence>
<sequence length="64" mass="6938">MQNENAPRRNLSAQPLQRGSQQAGRLGRAKQKVGTSFCGLLKRNLVFGGPGINVSTVNCLNRKT</sequence>
<dbReference type="Proteomes" id="UP001224781">
    <property type="component" value="Unassembled WGS sequence"/>
</dbReference>
<reference evidence="2 3" key="1">
    <citation type="submission" date="2023-07" db="EMBL/GenBank/DDBJ databases">
        <title>Functional and genomic diversity of the sorghum phyllosphere microbiome.</title>
        <authorList>
            <person name="Shade A."/>
        </authorList>
    </citation>
    <scope>NUCLEOTIDE SEQUENCE [LARGE SCALE GENOMIC DNA]</scope>
    <source>
        <strain evidence="2 3">SORGH_AS_1126</strain>
    </source>
</reference>
<proteinExistence type="predicted"/>
<accession>A0ABU0UF46</accession>
<protein>
    <submittedName>
        <fullName evidence="2">Uncharacterized protein</fullName>
    </submittedName>
</protein>
<name>A0ABU0UF46_9HYPH</name>
<keyword evidence="3" id="KW-1185">Reference proteome</keyword>